<evidence type="ECO:0000313" key="2">
    <source>
        <dbReference type="Proteomes" id="UP000199518"/>
    </source>
</evidence>
<accession>A0A1I3C622</accession>
<gene>
    <name evidence="1" type="ORF">SAMN05421753_102130</name>
</gene>
<proteinExistence type="predicted"/>
<dbReference type="STRING" id="1576369.SAMN05421753_102130"/>
<dbReference type="EMBL" id="FOQD01000002">
    <property type="protein sequence ID" value="SFH69977.1"/>
    <property type="molecule type" value="Genomic_DNA"/>
</dbReference>
<evidence type="ECO:0000313" key="1">
    <source>
        <dbReference type="EMBL" id="SFH69977.1"/>
    </source>
</evidence>
<name>A0A1I3C622_9PLAN</name>
<reference evidence="2" key="1">
    <citation type="submission" date="2016-10" db="EMBL/GenBank/DDBJ databases">
        <authorList>
            <person name="Varghese N."/>
            <person name="Submissions S."/>
        </authorList>
    </citation>
    <scope>NUCLEOTIDE SEQUENCE [LARGE SCALE GENOMIC DNA]</scope>
    <source>
        <strain evidence="2">DSM 26348</strain>
    </source>
</reference>
<dbReference type="Proteomes" id="UP000199518">
    <property type="component" value="Unassembled WGS sequence"/>
</dbReference>
<dbReference type="AlphaFoldDB" id="A0A1I3C622"/>
<dbReference type="RefSeq" id="WP_092047827.1">
    <property type="nucleotide sequence ID" value="NZ_FOQD01000002.1"/>
</dbReference>
<sequence>MTKLLQQAFAAASQLPDEEQDQLAARLLAELTEEDEFDRKIESTGNELSRLAKAAMQEYAAGQTEVLDPNQL</sequence>
<organism evidence="1 2">
    <name type="scientific">Planctomicrobium piriforme</name>
    <dbReference type="NCBI Taxonomy" id="1576369"/>
    <lineage>
        <taxon>Bacteria</taxon>
        <taxon>Pseudomonadati</taxon>
        <taxon>Planctomycetota</taxon>
        <taxon>Planctomycetia</taxon>
        <taxon>Planctomycetales</taxon>
        <taxon>Planctomycetaceae</taxon>
        <taxon>Planctomicrobium</taxon>
    </lineage>
</organism>
<protein>
    <submittedName>
        <fullName evidence="1">Uncharacterized protein</fullName>
    </submittedName>
</protein>
<keyword evidence="2" id="KW-1185">Reference proteome</keyword>